<sequence>WAEYSYRFFHNFGKRTTSWLEAFYSVLKRYLSYVWGHLYDVIKDLCLMLQAWH</sequence>
<feature type="non-terminal residue" evidence="1">
    <location>
        <position position="1"/>
    </location>
</feature>
<evidence type="ECO:0000313" key="2">
    <source>
        <dbReference type="Proteomes" id="UP000800036"/>
    </source>
</evidence>
<proteinExistence type="predicted"/>
<keyword evidence="2" id="KW-1185">Reference proteome</keyword>
<evidence type="ECO:0000313" key="1">
    <source>
        <dbReference type="EMBL" id="KAF1970335.1"/>
    </source>
</evidence>
<dbReference type="Proteomes" id="UP000800036">
    <property type="component" value="Unassembled WGS sequence"/>
</dbReference>
<dbReference type="EMBL" id="ML976701">
    <property type="protein sequence ID" value="KAF1970335.1"/>
    <property type="molecule type" value="Genomic_DNA"/>
</dbReference>
<gene>
    <name evidence="1" type="ORF">BU23DRAFT_474087</name>
</gene>
<accession>A0A6A5UZT3</accession>
<organism evidence="1 2">
    <name type="scientific">Bimuria novae-zelandiae CBS 107.79</name>
    <dbReference type="NCBI Taxonomy" id="1447943"/>
    <lineage>
        <taxon>Eukaryota</taxon>
        <taxon>Fungi</taxon>
        <taxon>Dikarya</taxon>
        <taxon>Ascomycota</taxon>
        <taxon>Pezizomycotina</taxon>
        <taxon>Dothideomycetes</taxon>
        <taxon>Pleosporomycetidae</taxon>
        <taxon>Pleosporales</taxon>
        <taxon>Massarineae</taxon>
        <taxon>Didymosphaeriaceae</taxon>
        <taxon>Bimuria</taxon>
    </lineage>
</organism>
<name>A0A6A5UZT3_9PLEO</name>
<reference evidence="1" key="1">
    <citation type="journal article" date="2020" name="Stud. Mycol.">
        <title>101 Dothideomycetes genomes: a test case for predicting lifestyles and emergence of pathogens.</title>
        <authorList>
            <person name="Haridas S."/>
            <person name="Albert R."/>
            <person name="Binder M."/>
            <person name="Bloem J."/>
            <person name="Labutti K."/>
            <person name="Salamov A."/>
            <person name="Andreopoulos B."/>
            <person name="Baker S."/>
            <person name="Barry K."/>
            <person name="Bills G."/>
            <person name="Bluhm B."/>
            <person name="Cannon C."/>
            <person name="Castanera R."/>
            <person name="Culley D."/>
            <person name="Daum C."/>
            <person name="Ezra D."/>
            <person name="Gonzalez J."/>
            <person name="Henrissat B."/>
            <person name="Kuo A."/>
            <person name="Liang C."/>
            <person name="Lipzen A."/>
            <person name="Lutzoni F."/>
            <person name="Magnuson J."/>
            <person name="Mondo S."/>
            <person name="Nolan M."/>
            <person name="Ohm R."/>
            <person name="Pangilinan J."/>
            <person name="Park H.-J."/>
            <person name="Ramirez L."/>
            <person name="Alfaro M."/>
            <person name="Sun H."/>
            <person name="Tritt A."/>
            <person name="Yoshinaga Y."/>
            <person name="Zwiers L.-H."/>
            <person name="Turgeon B."/>
            <person name="Goodwin S."/>
            <person name="Spatafora J."/>
            <person name="Crous P."/>
            <person name="Grigoriev I."/>
        </authorList>
    </citation>
    <scope>NUCLEOTIDE SEQUENCE</scope>
    <source>
        <strain evidence="1">CBS 107.79</strain>
    </source>
</reference>
<protein>
    <submittedName>
        <fullName evidence="1">Uncharacterized protein</fullName>
    </submittedName>
</protein>
<dbReference type="AlphaFoldDB" id="A0A6A5UZT3"/>